<name>W4LEP3_ENTF1</name>
<dbReference type="AlphaFoldDB" id="W4LEP3"/>
<organism evidence="1 2">
    <name type="scientific">Entotheonella factor</name>
    <dbReference type="NCBI Taxonomy" id="1429438"/>
    <lineage>
        <taxon>Bacteria</taxon>
        <taxon>Pseudomonadati</taxon>
        <taxon>Nitrospinota/Tectimicrobiota group</taxon>
        <taxon>Candidatus Tectimicrobiota</taxon>
        <taxon>Candidatus Entotheonellia</taxon>
        <taxon>Candidatus Entotheonellales</taxon>
        <taxon>Candidatus Entotheonellaceae</taxon>
        <taxon>Candidatus Entotheonella</taxon>
    </lineage>
</organism>
<reference evidence="1 2" key="1">
    <citation type="journal article" date="2014" name="Nature">
        <title>An environmental bacterial taxon with a large and distinct metabolic repertoire.</title>
        <authorList>
            <person name="Wilson M.C."/>
            <person name="Mori T."/>
            <person name="Ruckert C."/>
            <person name="Uria A.R."/>
            <person name="Helf M.J."/>
            <person name="Takada K."/>
            <person name="Gernert C."/>
            <person name="Steffens U.A."/>
            <person name="Heycke N."/>
            <person name="Schmitt S."/>
            <person name="Rinke C."/>
            <person name="Helfrich E.J."/>
            <person name="Brachmann A.O."/>
            <person name="Gurgui C."/>
            <person name="Wakimoto T."/>
            <person name="Kracht M."/>
            <person name="Crusemann M."/>
            <person name="Hentschel U."/>
            <person name="Abe I."/>
            <person name="Matsunaga S."/>
            <person name="Kalinowski J."/>
            <person name="Takeyama H."/>
            <person name="Piel J."/>
        </authorList>
    </citation>
    <scope>NUCLEOTIDE SEQUENCE [LARGE SCALE GENOMIC DNA]</scope>
    <source>
        <strain evidence="2">TSY1</strain>
    </source>
</reference>
<gene>
    <name evidence="1" type="ORF">ETSY1_26850</name>
</gene>
<dbReference type="HOGENOM" id="CLU_047803_1_0_7"/>
<keyword evidence="2" id="KW-1185">Reference proteome</keyword>
<dbReference type="Pfam" id="PF08309">
    <property type="entry name" value="LVIVD"/>
    <property type="match status" value="2"/>
</dbReference>
<comment type="caution">
    <text evidence="1">The sequence shown here is derived from an EMBL/GenBank/DDBJ whole genome shotgun (WGS) entry which is preliminary data.</text>
</comment>
<dbReference type="Proteomes" id="UP000019141">
    <property type="component" value="Unassembled WGS sequence"/>
</dbReference>
<dbReference type="EMBL" id="AZHW01000794">
    <property type="protein sequence ID" value="ETW96384.1"/>
    <property type="molecule type" value="Genomic_DNA"/>
</dbReference>
<evidence type="ECO:0000313" key="1">
    <source>
        <dbReference type="EMBL" id="ETW96384.1"/>
    </source>
</evidence>
<dbReference type="InterPro" id="IPR036322">
    <property type="entry name" value="WD40_repeat_dom_sf"/>
</dbReference>
<sequence length="416" mass="46052">MATTFGGPASRADQTLAWNMTLIGHHELSGFGGIGEGMAVQKTRDGRRILWLAHESAPKNFTAIDVTDPSHLKQVVQTDLPHAQVRSNSLDVVGDLMAVAYQTKDVGAQPAGFDLFDIATPESPKLIAHFDASGPHSRGVHCLWFVDGEYVHMASGAADFTPTDPKDDQFYRIIDVRNPSKPEEVGRWWYPGTRVGDSEAPPTRMPAQFDTGFRVHNANVFPERPDRAYVGYIDGGAVILDISNLAQPAMVSNWRYSPPFNGFCHTVLPLLSRDLLIVADECVRDGGEDWPKLVRVVDARVETNLQPVAIFPMPSYESFAQRGGRYGAHNLHENLPVETSWRSDEIIVGTFFNGGVRAYDVSEPYQPQEIAYYVPAAPRMAPSGAIQLNDVYIDDRRLVFTVDRHIGGLYVLEMTV</sequence>
<dbReference type="SUPFAM" id="SSF50978">
    <property type="entry name" value="WD40 repeat-like"/>
    <property type="match status" value="1"/>
</dbReference>
<protein>
    <recommendedName>
        <fullName evidence="3">LVIVD repeat-containing protein</fullName>
    </recommendedName>
</protein>
<accession>W4LEP3</accession>
<proteinExistence type="predicted"/>
<dbReference type="InterPro" id="IPR013211">
    <property type="entry name" value="LVIVD"/>
</dbReference>
<evidence type="ECO:0008006" key="3">
    <source>
        <dbReference type="Google" id="ProtNLM"/>
    </source>
</evidence>
<evidence type="ECO:0000313" key="2">
    <source>
        <dbReference type="Proteomes" id="UP000019141"/>
    </source>
</evidence>